<reference evidence="1" key="1">
    <citation type="submission" date="2020-04" db="EMBL/GenBank/DDBJ databases">
        <authorList>
            <person name="Chiriac C."/>
            <person name="Salcher M."/>
            <person name="Ghai R."/>
            <person name="Kavagutti S V."/>
        </authorList>
    </citation>
    <scope>NUCLEOTIDE SEQUENCE</scope>
</reference>
<gene>
    <name evidence="1" type="ORF">UFOVP323_21</name>
</gene>
<dbReference type="EMBL" id="LR796332">
    <property type="protein sequence ID" value="CAB4137370.1"/>
    <property type="molecule type" value="Genomic_DNA"/>
</dbReference>
<sequence length="1252" mass="140615">MLQIRTTIEGEFKYLDLYQNEPVNLSLSFAELQDITKKNSNFSQSFNLPGSKLNNQLFNFFYDINAIPTNFDPNNKFDAVLMWDGYEIMQGHIRLNGVSIANGEIIYSVTFYNQIGDLMANIGDKFLFELNLSGISHPYSGAVILESQIDPNLFPITGTTNYSYQNGKTFWGLYNIGYEYYDSNGQQLVNFDTTPLVQFTPFSATSTGIQYNPILPYFDYSGTPLNDYYFKPTIQVRELYSQILADAGYELESAFMDTAYFKRFYVPQKFLDETIYPKNALPACYTFTNAVINTDPTTPQWVNPISGVTCNDLGFSGTTTGITINEEFAESYQYRFTFTVNPTQECDYFFNEFPYAVLYFYDGITTEVIYSNTFCDNTPTTVSVDRSLIITGTSTFGFFFLGQYSNITNYGQQIINPPRFIPTGSTIDYAAEFPTNDYKQIDFITSINKYFNMIVVPNPDSPQRLIVEPIVDYIGKGRVLDWTTKVDFSQTQNLIPTSALVNGTLEFEFKKDQDYANDDFFTQANRVFGSDKFNLGLQYKNETTKFDTMFSSPIDITVNNSYVPLITVSSMSKLQTVDQSGTTLQTFRPFKILPKLIFRGLTLPNDNYGFIGGTGTTTGSSSCTSGITFTTNISAPFYYDDCFGVQQVYYASAGSNTIPVCADPSSVRPPLILFPYPVYSITNSGTTCGTVTEASKYQYYYIEETQMDRFQNLNRFTTYPFNYTNFSHYCNYRGEDRTNVTAREFLFESEDLYDIYYKPYVDDLTSEENKIYSCKIYLYPQDIQGLRWNERILINNTYFRINKINNFNILEPSICDLELVKLTREYEGHRVLYYDLTPCSGGTVLHSNSDLMYHLYAYAGNYVTLFRDDLTPLGCHQVSIGSYDANDTYEHYWLGSGFTFNGVEAYSDCGCSGRTQFDIVQQQPITQTFFYYIGYECNTNTSYTFYSTSTDLDTTGFVYKIQNPSIGSTVCVTGVTATFVQSTNYTNIDQFGTCFECSGTFDPDAEVYLNAVVAAGGSVNTAQSGYTNTLFLELKSNNLYSKMRSFYPMIGGTSASIAIDAYDPGTGSDITWVGGWTFNASGATSNGSNAYGNTNVFVSALTINNLHQSVYMLNNTVFTGSGKNYIGASAPGGRTFAIGQDGTPREYYGLSDNGRSTTNVPLPRGQYLISSTASTMQNLYRNGSFRFSGSSSPTGVINHQIYIGALNNGGTAIQYYPNQYAFVTIGAGLNATEISNLYTTINNFNTSLGRNV</sequence>
<protein>
    <submittedName>
        <fullName evidence="1">Uncharacterized protein</fullName>
    </submittedName>
</protein>
<accession>A0A6J5LX60</accession>
<evidence type="ECO:0000313" key="1">
    <source>
        <dbReference type="EMBL" id="CAB4137370.1"/>
    </source>
</evidence>
<name>A0A6J5LX60_9CAUD</name>
<organism evidence="1">
    <name type="scientific">uncultured Caudovirales phage</name>
    <dbReference type="NCBI Taxonomy" id="2100421"/>
    <lineage>
        <taxon>Viruses</taxon>
        <taxon>Duplodnaviria</taxon>
        <taxon>Heunggongvirae</taxon>
        <taxon>Uroviricota</taxon>
        <taxon>Caudoviricetes</taxon>
        <taxon>Peduoviridae</taxon>
        <taxon>Maltschvirus</taxon>
        <taxon>Maltschvirus maltsch</taxon>
    </lineage>
</organism>
<proteinExistence type="predicted"/>